<protein>
    <submittedName>
        <fullName evidence="2">DUF814 domain-containing protein</fullName>
    </submittedName>
</protein>
<dbReference type="InterPro" id="IPR008532">
    <property type="entry name" value="NFACT_RNA-bd"/>
</dbReference>
<dbReference type="Pfam" id="PF05670">
    <property type="entry name" value="NFACT-R_1"/>
    <property type="match status" value="1"/>
</dbReference>
<dbReference type="Pfam" id="PF05833">
    <property type="entry name" value="NFACT_N"/>
    <property type="match status" value="1"/>
</dbReference>
<gene>
    <name evidence="2" type="ORF">H9804_11010</name>
</gene>
<name>A0A9D2GW46_9BACT</name>
<proteinExistence type="predicted"/>
<dbReference type="EMBL" id="DXAQ01000164">
    <property type="protein sequence ID" value="HIZ90464.1"/>
    <property type="molecule type" value="Genomic_DNA"/>
</dbReference>
<evidence type="ECO:0000313" key="2">
    <source>
        <dbReference type="EMBL" id="HIZ90464.1"/>
    </source>
</evidence>
<dbReference type="GO" id="GO:1990112">
    <property type="term" value="C:RQC complex"/>
    <property type="evidence" value="ECO:0007669"/>
    <property type="project" value="TreeGrafter"/>
</dbReference>
<accession>A0A9D2GW46</accession>
<evidence type="ECO:0000313" key="3">
    <source>
        <dbReference type="Proteomes" id="UP000824176"/>
    </source>
</evidence>
<dbReference type="PANTHER" id="PTHR15239">
    <property type="entry name" value="NUCLEAR EXPORT MEDIATOR FACTOR NEMF"/>
    <property type="match status" value="1"/>
</dbReference>
<dbReference type="Gene3D" id="2.30.310.10">
    <property type="entry name" value="ibrinogen binding protein from staphylococcus aureus domain"/>
    <property type="match status" value="1"/>
</dbReference>
<dbReference type="GO" id="GO:0043023">
    <property type="term" value="F:ribosomal large subunit binding"/>
    <property type="evidence" value="ECO:0007669"/>
    <property type="project" value="TreeGrafter"/>
</dbReference>
<reference evidence="2" key="1">
    <citation type="journal article" date="2021" name="PeerJ">
        <title>Extensive microbial diversity within the chicken gut microbiome revealed by metagenomics and culture.</title>
        <authorList>
            <person name="Gilroy R."/>
            <person name="Ravi A."/>
            <person name="Getino M."/>
            <person name="Pursley I."/>
            <person name="Horton D.L."/>
            <person name="Alikhan N.F."/>
            <person name="Baker D."/>
            <person name="Gharbi K."/>
            <person name="Hall N."/>
            <person name="Watson M."/>
            <person name="Adriaenssens E.M."/>
            <person name="Foster-Nyarko E."/>
            <person name="Jarju S."/>
            <person name="Secka A."/>
            <person name="Antonio M."/>
            <person name="Oren A."/>
            <person name="Chaudhuri R.R."/>
            <person name="La Ragione R."/>
            <person name="Hildebrand F."/>
            <person name="Pallen M.J."/>
        </authorList>
    </citation>
    <scope>NUCLEOTIDE SEQUENCE</scope>
    <source>
        <strain evidence="2">ChiW4-1371</strain>
    </source>
</reference>
<dbReference type="GO" id="GO:0072344">
    <property type="term" value="P:rescue of stalled ribosome"/>
    <property type="evidence" value="ECO:0007669"/>
    <property type="project" value="TreeGrafter"/>
</dbReference>
<feature type="domain" description="NFACT RNA-binding" evidence="1">
    <location>
        <begin position="407"/>
        <end position="494"/>
    </location>
</feature>
<dbReference type="PANTHER" id="PTHR15239:SF6">
    <property type="entry name" value="RIBOSOME QUALITY CONTROL COMPLEX SUBUNIT NEMF"/>
    <property type="match status" value="1"/>
</dbReference>
<dbReference type="GO" id="GO:0000049">
    <property type="term" value="F:tRNA binding"/>
    <property type="evidence" value="ECO:0007669"/>
    <property type="project" value="TreeGrafter"/>
</dbReference>
<reference evidence="2" key="2">
    <citation type="submission" date="2021-04" db="EMBL/GenBank/DDBJ databases">
        <authorList>
            <person name="Gilroy R."/>
        </authorList>
    </citation>
    <scope>NUCLEOTIDE SEQUENCE</scope>
    <source>
        <strain evidence="2">ChiW4-1371</strain>
    </source>
</reference>
<organism evidence="2 3">
    <name type="scientific">Candidatus Mucispirillum faecigallinarum</name>
    <dbReference type="NCBI Taxonomy" id="2838699"/>
    <lineage>
        <taxon>Bacteria</taxon>
        <taxon>Pseudomonadati</taxon>
        <taxon>Deferribacterota</taxon>
        <taxon>Deferribacteres</taxon>
        <taxon>Deferribacterales</taxon>
        <taxon>Mucispirillaceae</taxon>
        <taxon>Mucispirillum</taxon>
    </lineage>
</organism>
<dbReference type="InterPro" id="IPR051608">
    <property type="entry name" value="RQC_Subunit_NEMF"/>
</dbReference>
<comment type="caution">
    <text evidence="2">The sequence shown here is derived from an EMBL/GenBank/DDBJ whole genome shotgun (WGS) entry which is preliminary data.</text>
</comment>
<sequence>MDGLTFYKLINILKPKLINAKLNILTIEKDSVFLSFYSNGMLNLEYRAAPAPPVLKKVVNIIGESPGALSAIHGSVVTDINTFSYERACYIEVKKRKPSGKLLTYKLILEPAGNYANFFLLSSDDTILYSLSSRTIDADRNIGAGGKYSLPKANKKYTLIHHNGAVSFNELSGFYPVTAKYADMLLNHYSFGEACALIQNNLHDDKFYVDEKGKVIPFYIDNAKVITYEELGDYFCVKENKALSKDISRKIKKLYTLKRDKYLELAAKLESELISAKKYQVILDEAELIKNNLYKVKGAGKYVFEKYSQEGISEIEYNVEQGEDLQQKSDKLFKKASRLKKSIPLIEERLQDTMQLALFSEEQIFYAETLSEEELAEFEKILDDENKNKNKSKKKEQLKPFLEYMGNGFRLYVGKNSASNHELVFKFAQSDDIWFHARNIPSAHGIIRLEGAELNSEIIEFAAKTVAYYSKYNSESVVDVDYTYKKYVTKPKNTPAGFVIYKRFKTVTVKPFTKQEISDFGLLKENNS</sequence>
<evidence type="ECO:0000259" key="1">
    <source>
        <dbReference type="Pfam" id="PF05670"/>
    </source>
</evidence>
<dbReference type="Proteomes" id="UP000824176">
    <property type="component" value="Unassembled WGS sequence"/>
</dbReference>
<dbReference type="AlphaFoldDB" id="A0A9D2GW46"/>